<dbReference type="EMBL" id="PJEX01000056">
    <property type="protein sequence ID" value="TKW56876.1"/>
    <property type="molecule type" value="Genomic_DNA"/>
</dbReference>
<gene>
    <name evidence="2" type="ORF">CTA1_11275</name>
</gene>
<evidence type="ECO:0000256" key="1">
    <source>
        <dbReference type="SAM" id="MobiDB-lite"/>
    </source>
</evidence>
<comment type="caution">
    <text evidence="2">The sequence shown here is derived from an EMBL/GenBank/DDBJ whole genome shotgun (WGS) entry which is preliminary data.</text>
</comment>
<dbReference type="SUPFAM" id="SSF54236">
    <property type="entry name" value="Ubiquitin-like"/>
    <property type="match status" value="1"/>
</dbReference>
<accession>A0A4V6DHK6</accession>
<proteinExistence type="predicted"/>
<dbReference type="Proteomes" id="UP000310108">
    <property type="component" value="Unassembled WGS sequence"/>
</dbReference>
<keyword evidence="3" id="KW-1185">Reference proteome</keyword>
<dbReference type="InterPro" id="IPR029071">
    <property type="entry name" value="Ubiquitin-like_domsf"/>
</dbReference>
<name>A0A4V6DHK6_9PEZI</name>
<evidence type="ECO:0000313" key="2">
    <source>
        <dbReference type="EMBL" id="TKW56876.1"/>
    </source>
</evidence>
<protein>
    <submittedName>
        <fullName evidence="2">Uncharacterized protein</fullName>
    </submittedName>
</protein>
<feature type="region of interest" description="Disordered" evidence="1">
    <location>
        <begin position="1"/>
        <end position="22"/>
    </location>
</feature>
<dbReference type="CDD" id="cd17039">
    <property type="entry name" value="Ubl_ubiquitin_like"/>
    <property type="match status" value="1"/>
</dbReference>
<evidence type="ECO:0000313" key="3">
    <source>
        <dbReference type="Proteomes" id="UP000310108"/>
    </source>
</evidence>
<feature type="compositionally biased region" description="Polar residues" evidence="1">
    <location>
        <begin position="1"/>
        <end position="20"/>
    </location>
</feature>
<dbReference type="AlphaFoldDB" id="A0A4V6DHK6"/>
<sequence length="193" mass="21708">MADNTNTNTPTQPKSRSSINPEAEPFVPRATAQRAGQPLVVLSYGYRQLLMPKPATFGQLLQIAREKFSIPYPTRINILLHLRETYSAYPISHETFNSVMDMDSLLVQTRRDVFLFISNRISGFPPAWFETALTIPSDMTVGQVKKLYATQSNIDHYELAFLWWGLVLDEDSTLFEVAGGDALFVSALICQST</sequence>
<reference evidence="2 3" key="1">
    <citation type="journal article" date="2019" name="PLoS ONE">
        <title>Comparative genome analysis indicates high evolutionary potential of pathogenicity genes in Colletotrichum tanaceti.</title>
        <authorList>
            <person name="Lelwala R.V."/>
            <person name="Korhonen P.K."/>
            <person name="Young N.D."/>
            <person name="Scott J.B."/>
            <person name="Ades P.A."/>
            <person name="Gasser R.B."/>
            <person name="Taylor P.W.J."/>
        </authorList>
    </citation>
    <scope>NUCLEOTIDE SEQUENCE [LARGE SCALE GENOMIC DNA]</scope>
    <source>
        <strain evidence="2">BRIP57314</strain>
    </source>
</reference>
<organism evidence="2 3">
    <name type="scientific">Colletotrichum tanaceti</name>
    <dbReference type="NCBI Taxonomy" id="1306861"/>
    <lineage>
        <taxon>Eukaryota</taxon>
        <taxon>Fungi</taxon>
        <taxon>Dikarya</taxon>
        <taxon>Ascomycota</taxon>
        <taxon>Pezizomycotina</taxon>
        <taxon>Sordariomycetes</taxon>
        <taxon>Hypocreomycetidae</taxon>
        <taxon>Glomerellales</taxon>
        <taxon>Glomerellaceae</taxon>
        <taxon>Colletotrichum</taxon>
        <taxon>Colletotrichum destructivum species complex</taxon>
    </lineage>
</organism>